<comment type="caution">
    <text evidence="1">The sequence shown here is derived from an EMBL/GenBank/DDBJ whole genome shotgun (WGS) entry which is preliminary data.</text>
</comment>
<gene>
    <name evidence="1" type="ORF">KYD98_02745</name>
</gene>
<dbReference type="EMBL" id="JAHXPT010000002">
    <property type="protein sequence ID" value="MBW6408999.1"/>
    <property type="molecule type" value="Genomic_DNA"/>
</dbReference>
<keyword evidence="2" id="KW-1185">Reference proteome</keyword>
<protein>
    <submittedName>
        <fullName evidence="1">Uncharacterized protein</fullName>
    </submittedName>
</protein>
<reference evidence="1 2" key="1">
    <citation type="submission" date="2021-07" db="EMBL/GenBank/DDBJ databases">
        <title>Clostridium weizhouense sp. nov., an anaerobic bacterium isolated from activated sludge of Petroleum wastewater.</title>
        <authorList>
            <person name="Li Q."/>
        </authorList>
    </citation>
    <scope>NUCLEOTIDE SEQUENCE [LARGE SCALE GENOMIC DNA]</scope>
    <source>
        <strain evidence="1 2">YB-6</strain>
    </source>
</reference>
<name>A0ABS7AK12_9CLOT</name>
<dbReference type="Proteomes" id="UP001519921">
    <property type="component" value="Unassembled WGS sequence"/>
</dbReference>
<accession>A0ABS7AK12</accession>
<proteinExistence type="predicted"/>
<sequence>MGLRKDDPVYYKLKMNKLIQDALNNGLKVGAKHLENGVSVYFEATNGDICGINLLEVR</sequence>
<evidence type="ECO:0000313" key="1">
    <source>
        <dbReference type="EMBL" id="MBW6408999.1"/>
    </source>
</evidence>
<dbReference type="RefSeq" id="WP_219778061.1">
    <property type="nucleotide sequence ID" value="NZ_JAHXPT010000002.1"/>
</dbReference>
<organism evidence="1 2">
    <name type="scientific">Clostridium weizhouense</name>
    <dbReference type="NCBI Taxonomy" id="2859781"/>
    <lineage>
        <taxon>Bacteria</taxon>
        <taxon>Bacillati</taxon>
        <taxon>Bacillota</taxon>
        <taxon>Clostridia</taxon>
        <taxon>Eubacteriales</taxon>
        <taxon>Clostridiaceae</taxon>
        <taxon>Clostridium</taxon>
    </lineage>
</organism>
<evidence type="ECO:0000313" key="2">
    <source>
        <dbReference type="Proteomes" id="UP001519921"/>
    </source>
</evidence>